<evidence type="ECO:0000256" key="8">
    <source>
        <dbReference type="ARBA" id="ARBA00033408"/>
    </source>
</evidence>
<evidence type="ECO:0000256" key="1">
    <source>
        <dbReference type="ARBA" id="ARBA00003618"/>
    </source>
</evidence>
<dbReference type="Pfam" id="PF02463">
    <property type="entry name" value="SMC_N"/>
    <property type="match status" value="1"/>
</dbReference>
<dbReference type="CDD" id="cd03241">
    <property type="entry name" value="ABC_RecN"/>
    <property type="match status" value="2"/>
</dbReference>
<feature type="coiled-coil region" evidence="10">
    <location>
        <begin position="158"/>
        <end position="192"/>
    </location>
</feature>
<dbReference type="InterPro" id="IPR003395">
    <property type="entry name" value="RecF/RecN/SMC_N"/>
</dbReference>
<dbReference type="RefSeq" id="WP_416206223.1">
    <property type="nucleotide sequence ID" value="NZ_JBBKTX010000014.1"/>
</dbReference>
<organism evidence="12 13">
    <name type="scientific">Oceanobacter antarcticus</name>
    <dbReference type="NCBI Taxonomy" id="3133425"/>
    <lineage>
        <taxon>Bacteria</taxon>
        <taxon>Pseudomonadati</taxon>
        <taxon>Pseudomonadota</taxon>
        <taxon>Gammaproteobacteria</taxon>
        <taxon>Oceanospirillales</taxon>
        <taxon>Oceanospirillaceae</taxon>
        <taxon>Oceanobacter</taxon>
    </lineage>
</organism>
<evidence type="ECO:0000256" key="4">
    <source>
        <dbReference type="ARBA" id="ARBA00022741"/>
    </source>
</evidence>
<evidence type="ECO:0000256" key="3">
    <source>
        <dbReference type="ARBA" id="ARBA00021315"/>
    </source>
</evidence>
<evidence type="ECO:0000313" key="13">
    <source>
        <dbReference type="Proteomes" id="UP001620597"/>
    </source>
</evidence>
<sequence>MLTHLSIHQFALVDHLELEFQRGMAVITGETGAGKSILLDALGLALGQRADAGMVRHGAERAEICASFCPTPNARNWLTCRDIPDEEDLILLRRVVSAEGRSRGYINGRPASANDLRELSQHLIEVHSQHAHQRLLEKDAPRQILDAFGNLKPLATTVADYFQQWQQLHKRLRQLQEESSEIQAQRQLLSYQVEELRELAIGATELADLELEHKRLANAESMLLGGQQALAASTGDDSDGQGAAQMAWIAYQQLARIDDQHSSLVEARDLMQQAQILLEEAGNSLRHYLDQVDINPHRLQQVEQRLSDIFSMARKHQIQPIHLYDHWQQQEATLAELSLSDEDLAELQARVITFENRYITEAQTLSKARINAATRLDADVCSQFDAMALGRTHFETRIEPLSAAESGKQGLDQIQFMVQTNPGMPAGPLAKVASGGELSRISLAIQVVTAATSDISCMIFDEVDVGIGGGTAERVGRLMRSLGERGQVMCVTHQPQVAAQAHQHFLVSKISGDEYTHTRIQELGDTQRTREVARMLGGVDITLSTMNHAEEMLALVKQTAI</sequence>
<evidence type="ECO:0000259" key="11">
    <source>
        <dbReference type="Pfam" id="PF02463"/>
    </source>
</evidence>
<keyword evidence="7 9" id="KW-0234">DNA repair</keyword>
<feature type="domain" description="RecF/RecN/SMC N-terminal" evidence="11">
    <location>
        <begin position="2"/>
        <end position="509"/>
    </location>
</feature>
<dbReference type="NCBIfam" id="NF008121">
    <property type="entry name" value="PRK10869.1"/>
    <property type="match status" value="1"/>
</dbReference>
<protein>
    <recommendedName>
        <fullName evidence="3 9">DNA repair protein RecN</fullName>
    </recommendedName>
    <alternativeName>
        <fullName evidence="8 9">Recombination protein N</fullName>
    </alternativeName>
</protein>
<proteinExistence type="inferred from homology"/>
<dbReference type="Gene3D" id="3.40.50.300">
    <property type="entry name" value="P-loop containing nucleotide triphosphate hydrolases"/>
    <property type="match status" value="2"/>
</dbReference>
<evidence type="ECO:0000256" key="6">
    <source>
        <dbReference type="ARBA" id="ARBA00022840"/>
    </source>
</evidence>
<keyword evidence="10" id="KW-0175">Coiled coil</keyword>
<keyword evidence="5 9" id="KW-0227">DNA damage</keyword>
<evidence type="ECO:0000256" key="2">
    <source>
        <dbReference type="ARBA" id="ARBA00009441"/>
    </source>
</evidence>
<dbReference type="PANTHER" id="PTHR11059:SF0">
    <property type="entry name" value="DNA REPAIR PROTEIN RECN"/>
    <property type="match status" value="1"/>
</dbReference>
<dbReference type="InterPro" id="IPR027417">
    <property type="entry name" value="P-loop_NTPase"/>
</dbReference>
<reference evidence="12 13" key="1">
    <citation type="submission" date="2024-03" db="EMBL/GenBank/DDBJ databases">
        <title>High-quality draft genome sequence of Oceanobacter sp. wDCs-4.</title>
        <authorList>
            <person name="Dong C."/>
        </authorList>
    </citation>
    <scope>NUCLEOTIDE SEQUENCE [LARGE SCALE GENOMIC DNA]</scope>
    <source>
        <strain evidence="13">wDCs-4</strain>
    </source>
</reference>
<evidence type="ECO:0000313" key="12">
    <source>
        <dbReference type="EMBL" id="MFK4753143.1"/>
    </source>
</evidence>
<comment type="caution">
    <text evidence="12">The sequence shown here is derived from an EMBL/GenBank/DDBJ whole genome shotgun (WGS) entry which is preliminary data.</text>
</comment>
<keyword evidence="4" id="KW-0547">Nucleotide-binding</keyword>
<gene>
    <name evidence="12" type="primary">recN</name>
    <name evidence="12" type="ORF">WG929_12040</name>
</gene>
<dbReference type="InterPro" id="IPR004604">
    <property type="entry name" value="DNA_recomb/repair_RecN"/>
</dbReference>
<comment type="similarity">
    <text evidence="2 9">Belongs to the RecN family.</text>
</comment>
<accession>A0ABW8NJK7</accession>
<name>A0ABW8NJK7_9GAMM</name>
<dbReference type="Proteomes" id="UP001620597">
    <property type="component" value="Unassembled WGS sequence"/>
</dbReference>
<evidence type="ECO:0000256" key="5">
    <source>
        <dbReference type="ARBA" id="ARBA00022763"/>
    </source>
</evidence>
<dbReference type="SUPFAM" id="SSF52540">
    <property type="entry name" value="P-loop containing nucleoside triphosphate hydrolases"/>
    <property type="match status" value="2"/>
</dbReference>
<evidence type="ECO:0000256" key="9">
    <source>
        <dbReference type="PIRNR" id="PIRNR003128"/>
    </source>
</evidence>
<keyword evidence="6" id="KW-0067">ATP-binding</keyword>
<dbReference type="EMBL" id="JBBKTX010000014">
    <property type="protein sequence ID" value="MFK4753143.1"/>
    <property type="molecule type" value="Genomic_DNA"/>
</dbReference>
<dbReference type="NCBIfam" id="TIGR00634">
    <property type="entry name" value="recN"/>
    <property type="match status" value="1"/>
</dbReference>
<dbReference type="PANTHER" id="PTHR11059">
    <property type="entry name" value="DNA REPAIR PROTEIN RECN"/>
    <property type="match status" value="1"/>
</dbReference>
<dbReference type="PIRSF" id="PIRSF003128">
    <property type="entry name" value="RecN"/>
    <property type="match status" value="1"/>
</dbReference>
<comment type="function">
    <text evidence="1 9">May be involved in recombinational repair of damaged DNA.</text>
</comment>
<keyword evidence="13" id="KW-1185">Reference proteome</keyword>
<evidence type="ECO:0000256" key="7">
    <source>
        <dbReference type="ARBA" id="ARBA00023204"/>
    </source>
</evidence>
<evidence type="ECO:0000256" key="10">
    <source>
        <dbReference type="SAM" id="Coils"/>
    </source>
</evidence>